<dbReference type="PANTHER" id="PTHR48236">
    <property type="entry name" value="COX19-LIKE CHCH FAMILY PROTEIN"/>
    <property type="match status" value="1"/>
</dbReference>
<dbReference type="AlphaFoldDB" id="A0A8T2QRH4"/>
<sequence>MAATSSPPSASLHAGADEEDESLKDLGPCAKHYLDVQECLMNTNRNWIACQNAVRLLKACHELNKEKATSKEKATTIHHTSRA</sequence>
<dbReference type="SUPFAM" id="SSF47072">
    <property type="entry name" value="Cysteine alpha-hairpin motif"/>
    <property type="match status" value="1"/>
</dbReference>
<gene>
    <name evidence="2" type="ORF">KP509_33G057500</name>
</gene>
<feature type="region of interest" description="Disordered" evidence="1">
    <location>
        <begin position="1"/>
        <end position="21"/>
    </location>
</feature>
<organism evidence="2 3">
    <name type="scientific">Ceratopteris richardii</name>
    <name type="common">Triangle waterfern</name>
    <dbReference type="NCBI Taxonomy" id="49495"/>
    <lineage>
        <taxon>Eukaryota</taxon>
        <taxon>Viridiplantae</taxon>
        <taxon>Streptophyta</taxon>
        <taxon>Embryophyta</taxon>
        <taxon>Tracheophyta</taxon>
        <taxon>Polypodiopsida</taxon>
        <taxon>Polypodiidae</taxon>
        <taxon>Polypodiales</taxon>
        <taxon>Pteridineae</taxon>
        <taxon>Pteridaceae</taxon>
        <taxon>Parkerioideae</taxon>
        <taxon>Ceratopteris</taxon>
    </lineage>
</organism>
<dbReference type="EMBL" id="CM035438">
    <property type="protein sequence ID" value="KAH7286076.1"/>
    <property type="molecule type" value="Genomic_DNA"/>
</dbReference>
<name>A0A8T2QRH4_CERRI</name>
<reference evidence="2" key="1">
    <citation type="submission" date="2021-08" db="EMBL/GenBank/DDBJ databases">
        <title>WGS assembly of Ceratopteris richardii.</title>
        <authorList>
            <person name="Marchant D.B."/>
            <person name="Chen G."/>
            <person name="Jenkins J."/>
            <person name="Shu S."/>
            <person name="Leebens-Mack J."/>
            <person name="Grimwood J."/>
            <person name="Schmutz J."/>
            <person name="Soltis P."/>
            <person name="Soltis D."/>
            <person name="Chen Z.-H."/>
        </authorList>
    </citation>
    <scope>NUCLEOTIDE SEQUENCE</scope>
    <source>
        <strain evidence="2">Whitten #5841</strain>
        <tissue evidence="2">Leaf</tissue>
    </source>
</reference>
<dbReference type="PANTHER" id="PTHR48236:SF1">
    <property type="entry name" value="COX19-LIKE CHCH FAMILY PROTEIN"/>
    <property type="match status" value="1"/>
</dbReference>
<evidence type="ECO:0000256" key="1">
    <source>
        <dbReference type="SAM" id="MobiDB-lite"/>
    </source>
</evidence>
<dbReference type="OrthoDB" id="5586401at2759"/>
<protein>
    <submittedName>
        <fullName evidence="2">Uncharacterized protein</fullName>
    </submittedName>
</protein>
<dbReference type="InterPro" id="IPR009069">
    <property type="entry name" value="Cys_alpha_HP_mot_SF"/>
</dbReference>
<evidence type="ECO:0000313" key="2">
    <source>
        <dbReference type="EMBL" id="KAH7286075.1"/>
    </source>
</evidence>
<keyword evidence="3" id="KW-1185">Reference proteome</keyword>
<dbReference type="EMBL" id="CM035438">
    <property type="protein sequence ID" value="KAH7286075.1"/>
    <property type="molecule type" value="Genomic_DNA"/>
</dbReference>
<dbReference type="OMA" id="VKTDRNW"/>
<comment type="caution">
    <text evidence="2">The sequence shown here is derived from an EMBL/GenBank/DDBJ whole genome shotgun (WGS) entry which is preliminary data.</text>
</comment>
<dbReference type="Proteomes" id="UP000825935">
    <property type="component" value="Chromosome 33"/>
</dbReference>
<accession>A0A8T2QRH4</accession>
<proteinExistence type="predicted"/>
<evidence type="ECO:0000313" key="3">
    <source>
        <dbReference type="Proteomes" id="UP000825935"/>
    </source>
</evidence>